<proteinExistence type="predicted"/>
<protein>
    <submittedName>
        <fullName evidence="5">Class I SAM-dependent methyltransferase</fullName>
    </submittedName>
</protein>
<dbReference type="RefSeq" id="WP_171226179.1">
    <property type="nucleotide sequence ID" value="NZ_CP053085.1"/>
</dbReference>
<evidence type="ECO:0000313" key="5">
    <source>
        <dbReference type="EMBL" id="QJR36746.1"/>
    </source>
</evidence>
<dbReference type="PANTHER" id="PTHR43464">
    <property type="entry name" value="METHYLTRANSFERASE"/>
    <property type="match status" value="1"/>
</dbReference>
<dbReference type="GO" id="GO:0032259">
    <property type="term" value="P:methylation"/>
    <property type="evidence" value="ECO:0007669"/>
    <property type="project" value="UniProtKB-KW"/>
</dbReference>
<evidence type="ECO:0000256" key="1">
    <source>
        <dbReference type="ARBA" id="ARBA00022603"/>
    </source>
</evidence>
<keyword evidence="6" id="KW-1185">Reference proteome</keyword>
<evidence type="ECO:0000256" key="3">
    <source>
        <dbReference type="ARBA" id="ARBA00022691"/>
    </source>
</evidence>
<dbReference type="KEGG" id="ggr:HKW67_15095"/>
<feature type="region of interest" description="Disordered" evidence="4">
    <location>
        <begin position="1"/>
        <end position="21"/>
    </location>
</feature>
<dbReference type="CDD" id="cd02440">
    <property type="entry name" value="AdoMet_MTases"/>
    <property type="match status" value="1"/>
</dbReference>
<reference evidence="5 6" key="1">
    <citation type="submission" date="2020-05" db="EMBL/GenBank/DDBJ databases">
        <title>Complete genome sequence of Gemmatimonas greenlandica TET16.</title>
        <authorList>
            <person name="Zeng Y."/>
        </authorList>
    </citation>
    <scope>NUCLEOTIDE SEQUENCE [LARGE SCALE GENOMIC DNA]</scope>
    <source>
        <strain evidence="5 6">TET16</strain>
    </source>
</reference>
<evidence type="ECO:0000256" key="2">
    <source>
        <dbReference type="ARBA" id="ARBA00022679"/>
    </source>
</evidence>
<dbReference type="SUPFAM" id="SSF53335">
    <property type="entry name" value="S-adenosyl-L-methionine-dependent methyltransferases"/>
    <property type="match status" value="1"/>
</dbReference>
<evidence type="ECO:0000256" key="4">
    <source>
        <dbReference type="SAM" id="MobiDB-lite"/>
    </source>
</evidence>
<dbReference type="InterPro" id="IPR029063">
    <property type="entry name" value="SAM-dependent_MTases_sf"/>
</dbReference>
<dbReference type="EMBL" id="CP053085">
    <property type="protein sequence ID" value="QJR36746.1"/>
    <property type="molecule type" value="Genomic_DNA"/>
</dbReference>
<dbReference type="PANTHER" id="PTHR43464:SF19">
    <property type="entry name" value="UBIQUINONE BIOSYNTHESIS O-METHYLTRANSFERASE, MITOCHONDRIAL"/>
    <property type="match status" value="1"/>
</dbReference>
<dbReference type="Pfam" id="PF13489">
    <property type="entry name" value="Methyltransf_23"/>
    <property type="match status" value="1"/>
</dbReference>
<gene>
    <name evidence="5" type="ORF">HKW67_15095</name>
</gene>
<name>A0A6M4ITD7_9BACT</name>
<sequence length="260" mass="27891">MSTGDSTSAAGDFVPAPPASPLLDERLRDSWDANATAWTLAVREQRIPSRRAGTDAAIVAAIESVCAGRASLRVLDVGCGEGWLARAIANPSRDVLGIDGSAGLIAHACAIPMPGVRYDTVSYEAIIADAAADAAAEGDAQAVAGPWDLIVCNFALLGDPLSPLLAALARRLTPDGSLLIQTVHPWNAMGDGPYTCGWREEQFQGFGVTFPDAMPWYFRTLASWHQELDDAGLRIRALHEPLHPETRRPLSLLLRCDRRR</sequence>
<dbReference type="Proteomes" id="UP000500938">
    <property type="component" value="Chromosome"/>
</dbReference>
<dbReference type="AlphaFoldDB" id="A0A6M4ITD7"/>
<keyword evidence="3" id="KW-0949">S-adenosyl-L-methionine</keyword>
<dbReference type="Gene3D" id="3.40.50.150">
    <property type="entry name" value="Vaccinia Virus protein VP39"/>
    <property type="match status" value="1"/>
</dbReference>
<accession>A0A6M4ITD7</accession>
<keyword evidence="1 5" id="KW-0489">Methyltransferase</keyword>
<dbReference type="GO" id="GO:0008168">
    <property type="term" value="F:methyltransferase activity"/>
    <property type="evidence" value="ECO:0007669"/>
    <property type="project" value="UniProtKB-KW"/>
</dbReference>
<evidence type="ECO:0000313" key="6">
    <source>
        <dbReference type="Proteomes" id="UP000500938"/>
    </source>
</evidence>
<organism evidence="5 6">
    <name type="scientific">Gemmatimonas groenlandica</name>
    <dbReference type="NCBI Taxonomy" id="2732249"/>
    <lineage>
        <taxon>Bacteria</taxon>
        <taxon>Pseudomonadati</taxon>
        <taxon>Gemmatimonadota</taxon>
        <taxon>Gemmatimonadia</taxon>
        <taxon>Gemmatimonadales</taxon>
        <taxon>Gemmatimonadaceae</taxon>
        <taxon>Gemmatimonas</taxon>
    </lineage>
</organism>
<keyword evidence="2 5" id="KW-0808">Transferase</keyword>